<sequence>MPSVEKVARTDAGLAAELRIAVMRLRRRLASERQPGNDLSMNAMAVLGLLHRKGEQTVGQLAAFERVQPPSMTRTVTCLQDGGYVERRPHPTDGRQVVVVLTDLGRDTVIADRRRRDEWLTRRLAALSTEERDLLRRAAPLLDRLAQED</sequence>
<accession>A0ABP7XL01</accession>
<dbReference type="Pfam" id="PF01047">
    <property type="entry name" value="MarR"/>
    <property type="match status" value="1"/>
</dbReference>
<keyword evidence="3" id="KW-1185">Reference proteome</keyword>
<comment type="caution">
    <text evidence="2">The sequence shown here is derived from an EMBL/GenBank/DDBJ whole genome shotgun (WGS) entry which is preliminary data.</text>
</comment>
<evidence type="ECO:0000259" key="1">
    <source>
        <dbReference type="PROSITE" id="PS50995"/>
    </source>
</evidence>
<proteinExistence type="predicted"/>
<dbReference type="PANTHER" id="PTHR39515:SF2">
    <property type="entry name" value="HTH-TYPE TRANSCRIPTIONAL REGULATOR RV0880"/>
    <property type="match status" value="1"/>
</dbReference>
<protein>
    <submittedName>
        <fullName evidence="2">MarR family transcriptional regulator</fullName>
    </submittedName>
</protein>
<dbReference type="InterPro" id="IPR052526">
    <property type="entry name" value="HTH-type_Bedaq_tolerance"/>
</dbReference>
<reference evidence="3" key="1">
    <citation type="journal article" date="2019" name="Int. J. Syst. Evol. Microbiol.">
        <title>The Global Catalogue of Microorganisms (GCM) 10K type strain sequencing project: providing services to taxonomists for standard genome sequencing and annotation.</title>
        <authorList>
            <consortium name="The Broad Institute Genomics Platform"/>
            <consortium name="The Broad Institute Genome Sequencing Center for Infectious Disease"/>
            <person name="Wu L."/>
            <person name="Ma J."/>
        </authorList>
    </citation>
    <scope>NUCLEOTIDE SEQUENCE [LARGE SCALE GENOMIC DNA]</scope>
    <source>
        <strain evidence="3">JCM 16703</strain>
    </source>
</reference>
<gene>
    <name evidence="2" type="ORF">GCM10022215_20460</name>
</gene>
<dbReference type="EMBL" id="BAAAZH010000013">
    <property type="protein sequence ID" value="GAA4118671.1"/>
    <property type="molecule type" value="Genomic_DNA"/>
</dbReference>
<organism evidence="2 3">
    <name type="scientific">Nocardioides fonticola</name>
    <dbReference type="NCBI Taxonomy" id="450363"/>
    <lineage>
        <taxon>Bacteria</taxon>
        <taxon>Bacillati</taxon>
        <taxon>Actinomycetota</taxon>
        <taxon>Actinomycetes</taxon>
        <taxon>Propionibacteriales</taxon>
        <taxon>Nocardioidaceae</taxon>
        <taxon>Nocardioides</taxon>
    </lineage>
</organism>
<dbReference type="InterPro" id="IPR036390">
    <property type="entry name" value="WH_DNA-bd_sf"/>
</dbReference>
<dbReference type="SUPFAM" id="SSF46785">
    <property type="entry name" value="Winged helix' DNA-binding domain"/>
    <property type="match status" value="1"/>
</dbReference>
<evidence type="ECO:0000313" key="3">
    <source>
        <dbReference type="Proteomes" id="UP001501495"/>
    </source>
</evidence>
<dbReference type="PANTHER" id="PTHR39515">
    <property type="entry name" value="CONSERVED PROTEIN"/>
    <property type="match status" value="1"/>
</dbReference>
<dbReference type="PROSITE" id="PS50995">
    <property type="entry name" value="HTH_MARR_2"/>
    <property type="match status" value="1"/>
</dbReference>
<evidence type="ECO:0000313" key="2">
    <source>
        <dbReference type="EMBL" id="GAA4118671.1"/>
    </source>
</evidence>
<dbReference type="SMART" id="SM00347">
    <property type="entry name" value="HTH_MARR"/>
    <property type="match status" value="1"/>
</dbReference>
<dbReference type="Gene3D" id="1.10.10.10">
    <property type="entry name" value="Winged helix-like DNA-binding domain superfamily/Winged helix DNA-binding domain"/>
    <property type="match status" value="1"/>
</dbReference>
<dbReference type="Proteomes" id="UP001501495">
    <property type="component" value="Unassembled WGS sequence"/>
</dbReference>
<dbReference type="InterPro" id="IPR036388">
    <property type="entry name" value="WH-like_DNA-bd_sf"/>
</dbReference>
<dbReference type="Gene3D" id="1.10.287.100">
    <property type="match status" value="1"/>
</dbReference>
<dbReference type="RefSeq" id="WP_344733265.1">
    <property type="nucleotide sequence ID" value="NZ_BAAAZH010000013.1"/>
</dbReference>
<name>A0ABP7XL01_9ACTN</name>
<dbReference type="InterPro" id="IPR000835">
    <property type="entry name" value="HTH_MarR-typ"/>
</dbReference>
<feature type="domain" description="HTH marR-type" evidence="1">
    <location>
        <begin position="11"/>
        <end position="144"/>
    </location>
</feature>